<dbReference type="SMART" id="SM00320">
    <property type="entry name" value="WD40"/>
    <property type="match status" value="4"/>
</dbReference>
<feature type="compositionally biased region" description="Basic and acidic residues" evidence="2">
    <location>
        <begin position="1147"/>
        <end position="1156"/>
    </location>
</feature>
<dbReference type="Gene3D" id="2.130.10.10">
    <property type="entry name" value="YVTN repeat-like/Quinoprotein amine dehydrogenase"/>
    <property type="match status" value="2"/>
</dbReference>
<dbReference type="OMA" id="THEVVLY"/>
<dbReference type="STRING" id="105231.A0A1Y1IBC1"/>
<feature type="compositionally biased region" description="Polar residues" evidence="2">
    <location>
        <begin position="1116"/>
        <end position="1129"/>
    </location>
</feature>
<feature type="compositionally biased region" description="Low complexity" evidence="2">
    <location>
        <begin position="1399"/>
        <end position="1428"/>
    </location>
</feature>
<dbReference type="PANTHER" id="PTHR19878:SF17">
    <property type="entry name" value="TRANSDUCIN_WD40 REPEAT-LIKE SUPERFAMILY PROTEIN"/>
    <property type="match status" value="1"/>
</dbReference>
<evidence type="ECO:0000313" key="4">
    <source>
        <dbReference type="Proteomes" id="UP000054558"/>
    </source>
</evidence>
<dbReference type="Gene3D" id="1.25.40.470">
    <property type="match status" value="1"/>
</dbReference>
<dbReference type="InterPro" id="IPR001680">
    <property type="entry name" value="WD40_rpt"/>
</dbReference>
<gene>
    <name evidence="3" type="ORF">KFL_003070070</name>
</gene>
<proteinExistence type="predicted"/>
<dbReference type="PROSITE" id="PS50082">
    <property type="entry name" value="WD_REPEATS_2"/>
    <property type="match status" value="1"/>
</dbReference>
<organism evidence="3 4">
    <name type="scientific">Klebsormidium nitens</name>
    <name type="common">Green alga</name>
    <name type="synonym">Ulothrix nitens</name>
    <dbReference type="NCBI Taxonomy" id="105231"/>
    <lineage>
        <taxon>Eukaryota</taxon>
        <taxon>Viridiplantae</taxon>
        <taxon>Streptophyta</taxon>
        <taxon>Klebsormidiophyceae</taxon>
        <taxon>Klebsormidiales</taxon>
        <taxon>Klebsormidiaceae</taxon>
        <taxon>Klebsormidium</taxon>
    </lineage>
</organism>
<dbReference type="PANTHER" id="PTHR19878">
    <property type="entry name" value="AUTOPHAGY PROTEIN 16-LIKE"/>
    <property type="match status" value="1"/>
</dbReference>
<dbReference type="InterPro" id="IPR015943">
    <property type="entry name" value="WD40/YVTN_repeat-like_dom_sf"/>
</dbReference>
<sequence>MEWLTTRQLRLQSVGDGSEQAQAAAFHPTQAILAVAVGRHIVEFDALTGCKLSSVDIGGSVVKLAYSPAGGHVLLAVLQDWTIRSWDLDAEHTTVLYSPASADRKQDRPASGAAVQAHIALTPMKPWLFFAAHMRTSVNVVGIRDGGKAALKLKTDYKKAVTQLACHPRAPLLFIAYNDACIRAHEFQTFGVRFTIQDPSLKLAGAGAITFHSTLDIMFVGDRGGMLLAWDIRVQPLLIGSVQVGSGDDGTIVSVAYHPLLQLVISLTKDGKVQVWRIRSTNNPNKPTMKSNFFEPSGMGLLDVADILTQQGGVAVYPVPKVVQILVHPRFNTATALFDSESSKEAGLRPGNLSRAARRELLAALQASRAAPRGKKDDAGAVTQQVIKEKLGGALFSDHHQMQLLAQQAQLKHGAERVTQTTVADYARKTFLYGSAKELHSTSGPVRSLPLLCIADEEHPLRDTPVCSPVQRDLHFFANEHRTSVYPPRADFMDGCTLCGFTLATGEYVTHKKLGATAASGAERYPTSLVFSEPQQAWAFTFACPGASSEVALLRTSKSPGGDGFITLPGRDATFTGVGDNQFLVLHEDGEQVDVLRLGPADVYVSQNGNGTEEVMAMRFDTPVSRVFRTPIDSSVLYVARRHMGLARIPSGAGYGMEPILRTHRAAGKVIDLKPMEQVLNVQWQSSGLGPVAGIVTTHRVLIADSNLDVVASSSAPLDSGHPPFRTCLWVGPALLVSTATTVAVLGWDGQVRPFCTLDGPNTALVGVLNDRLMLATRSEGGERGVEIKYRLVGLLEPLVIGYVTMQSVFDQNLELSETLYKLTSRFDNLRITPRMVDVLTVGSTASANLGVELAQGGPQFTQELRSRYAMRARRFETALTILRDDFLRSKDYPRCPPSSRLFQRFRELGKACVKYGQFDRAKETYEVAGDYESLFDLFITHMNPSALRRLAQKLEETKADPELLRQTQQLLLLRSAGWGTGGTFTQLSGDSMAPKGPEWGGGNWEIKVTPQEDKVPDWELASEVTAFMQDTAGAPIPNIVPDSLGVYLGTERGRGVAPPTGERFAAAAAAAASVHVGAPLAIGSDGAPLGFGDELEGPAFGKVASLSRMSEDGVSPSSTPSRGTSQRGTPPRSFKRPSTSEDETEEQARAAEAFRKGFAPQDEDSDSDDDAGAMRPKRLQIRIKARDASAPSVKDSIDVDKLKEATKAFKLGDPTSGPLALPPRPGTGSRQSASSKLAPPQGLPAPQPMPFPAQLFSQQPDQQPPPATATGPFPPGSVNAPPPQAGPGLFGQLLPFVPQNTSLQLPNAPQQPSAPQNGGPQDFTFPDMGVPPQAVAVPGLFPQAAPSPAQPPLALPGPGAALALRDDGVPPQGPPSTGPIPDLGLFSGPASFAGTSRGGSAPSSVGPLSSSGFLDLDGLPGSGAPTSTGPPPKSWDATAGGPLSVGAEKVPPAPISAKPGEVPRGAPASTCFKTGVAHVEANQLRDALACFDEAFAALGRERGGGKDVKAQAKMASHYKQAALLLQEIARLQRLSDVGTSQVGAREEMARLSRLLSAIPLQAKHRISCIRTAIKRNMDVQNYAFAKRMLDLLVAKAPPNKQGEFKVLISVCTQKGLVDRAIDGPEDITKFDAATLGRLPTIGHDTCDFCGANFGAGNASCSVCGIGSLQRSDAASGTVASPFG</sequence>
<feature type="compositionally biased region" description="Low complexity" evidence="2">
    <location>
        <begin position="1303"/>
        <end position="1322"/>
    </location>
</feature>
<keyword evidence="4" id="KW-1185">Reference proteome</keyword>
<feature type="compositionally biased region" description="Low complexity" evidence="2">
    <location>
        <begin position="1253"/>
        <end position="1262"/>
    </location>
</feature>
<name>A0A1Y1IBC1_KLENI</name>
<feature type="compositionally biased region" description="Pro residues" evidence="2">
    <location>
        <begin position="1242"/>
        <end position="1252"/>
    </location>
</feature>
<feature type="compositionally biased region" description="Basic and acidic residues" evidence="2">
    <location>
        <begin position="1196"/>
        <end position="1208"/>
    </location>
</feature>
<protein>
    <submittedName>
        <fullName evidence="3">Transducin/WD40 repeat-like superfamily protein</fullName>
    </submittedName>
</protein>
<dbReference type="GO" id="GO:0000045">
    <property type="term" value="P:autophagosome assembly"/>
    <property type="evidence" value="ECO:0007669"/>
    <property type="project" value="InterPro"/>
</dbReference>
<reference evidence="3 4" key="1">
    <citation type="journal article" date="2014" name="Nat. Commun.">
        <title>Klebsormidium flaccidum genome reveals primary factors for plant terrestrial adaptation.</title>
        <authorList>
            <person name="Hori K."/>
            <person name="Maruyama F."/>
            <person name="Fujisawa T."/>
            <person name="Togashi T."/>
            <person name="Yamamoto N."/>
            <person name="Seo M."/>
            <person name="Sato S."/>
            <person name="Yamada T."/>
            <person name="Mori H."/>
            <person name="Tajima N."/>
            <person name="Moriyama T."/>
            <person name="Ikeuchi M."/>
            <person name="Watanabe M."/>
            <person name="Wada H."/>
            <person name="Kobayashi K."/>
            <person name="Saito M."/>
            <person name="Masuda T."/>
            <person name="Sasaki-Sekimoto Y."/>
            <person name="Mashiguchi K."/>
            <person name="Awai K."/>
            <person name="Shimojima M."/>
            <person name="Masuda S."/>
            <person name="Iwai M."/>
            <person name="Nobusawa T."/>
            <person name="Narise T."/>
            <person name="Kondo S."/>
            <person name="Saito H."/>
            <person name="Sato R."/>
            <person name="Murakawa M."/>
            <person name="Ihara Y."/>
            <person name="Oshima-Yamada Y."/>
            <person name="Ohtaka K."/>
            <person name="Satoh M."/>
            <person name="Sonobe K."/>
            <person name="Ishii M."/>
            <person name="Ohtani R."/>
            <person name="Kanamori-Sato M."/>
            <person name="Honoki R."/>
            <person name="Miyazaki D."/>
            <person name="Mochizuki H."/>
            <person name="Umetsu J."/>
            <person name="Higashi K."/>
            <person name="Shibata D."/>
            <person name="Kamiya Y."/>
            <person name="Sato N."/>
            <person name="Nakamura Y."/>
            <person name="Tabata S."/>
            <person name="Ida S."/>
            <person name="Kurokawa K."/>
            <person name="Ohta H."/>
        </authorList>
    </citation>
    <scope>NUCLEOTIDE SEQUENCE [LARGE SCALE GENOMIC DNA]</scope>
    <source>
        <strain evidence="3 4">NIES-2285</strain>
    </source>
</reference>
<evidence type="ECO:0000313" key="3">
    <source>
        <dbReference type="EMBL" id="GAQ86719.1"/>
    </source>
</evidence>
<evidence type="ECO:0000256" key="1">
    <source>
        <dbReference type="PROSITE-ProRule" id="PRU00221"/>
    </source>
</evidence>
<dbReference type="InterPro" id="IPR036322">
    <property type="entry name" value="WD40_repeat_dom_sf"/>
</dbReference>
<feature type="compositionally biased region" description="Acidic residues" evidence="2">
    <location>
        <begin position="1162"/>
        <end position="1172"/>
    </location>
</feature>
<evidence type="ECO:0000256" key="2">
    <source>
        <dbReference type="SAM" id="MobiDB-lite"/>
    </source>
</evidence>
<dbReference type="EMBL" id="DF237256">
    <property type="protein sequence ID" value="GAQ86719.1"/>
    <property type="molecule type" value="Genomic_DNA"/>
</dbReference>
<dbReference type="SUPFAM" id="SSF50978">
    <property type="entry name" value="WD40 repeat-like"/>
    <property type="match status" value="1"/>
</dbReference>
<keyword evidence="1" id="KW-0853">WD repeat</keyword>
<feature type="region of interest" description="Disordered" evidence="2">
    <location>
        <begin position="1109"/>
        <end position="1446"/>
    </location>
</feature>
<dbReference type="Proteomes" id="UP000054558">
    <property type="component" value="Unassembled WGS sequence"/>
</dbReference>
<feature type="repeat" description="WD" evidence="1">
    <location>
        <begin position="245"/>
        <end position="286"/>
    </location>
</feature>
<dbReference type="InterPro" id="IPR045160">
    <property type="entry name" value="ATG16"/>
</dbReference>
<accession>A0A1Y1IBC1</accession>
<feature type="compositionally biased region" description="Pro residues" evidence="2">
    <location>
        <begin position="1263"/>
        <end position="1286"/>
    </location>
</feature>
<dbReference type="OrthoDB" id="3295at2759"/>